<gene>
    <name evidence="3" type="ORF">GCM10009606_04270</name>
</gene>
<dbReference type="InterPro" id="IPR004843">
    <property type="entry name" value="Calcineurin-like_PHP"/>
</dbReference>
<evidence type="ECO:0000313" key="3">
    <source>
        <dbReference type="EMBL" id="GAA1127770.1"/>
    </source>
</evidence>
<dbReference type="Gene3D" id="3.60.21.10">
    <property type="match status" value="1"/>
</dbReference>
<name>A0ABN1U830_9ACTN</name>
<reference evidence="3 4" key="1">
    <citation type="journal article" date="2019" name="Int. J. Syst. Evol. Microbiol.">
        <title>The Global Catalogue of Microorganisms (GCM) 10K type strain sequencing project: providing services to taxonomists for standard genome sequencing and annotation.</title>
        <authorList>
            <consortium name="The Broad Institute Genomics Platform"/>
            <consortium name="The Broad Institute Genome Sequencing Center for Infectious Disease"/>
            <person name="Wu L."/>
            <person name="Ma J."/>
        </authorList>
    </citation>
    <scope>NUCLEOTIDE SEQUENCE [LARGE SCALE GENOMIC DNA]</scope>
    <source>
        <strain evidence="3 4">JCM 11813</strain>
    </source>
</reference>
<dbReference type="Proteomes" id="UP001499979">
    <property type="component" value="Unassembled WGS sequence"/>
</dbReference>
<dbReference type="InterPro" id="IPR029052">
    <property type="entry name" value="Metallo-depent_PP-like"/>
</dbReference>
<evidence type="ECO:0000256" key="1">
    <source>
        <dbReference type="SAM" id="SignalP"/>
    </source>
</evidence>
<organism evidence="3 4">
    <name type="scientific">Nocardioides aquiterrae</name>
    <dbReference type="NCBI Taxonomy" id="203799"/>
    <lineage>
        <taxon>Bacteria</taxon>
        <taxon>Bacillati</taxon>
        <taxon>Actinomycetota</taxon>
        <taxon>Actinomycetes</taxon>
        <taxon>Propionibacteriales</taxon>
        <taxon>Nocardioidaceae</taxon>
        <taxon>Nocardioides</taxon>
    </lineage>
</organism>
<dbReference type="EMBL" id="BAAAJE010000001">
    <property type="protein sequence ID" value="GAA1127770.1"/>
    <property type="molecule type" value="Genomic_DNA"/>
</dbReference>
<keyword evidence="1" id="KW-0732">Signal</keyword>
<proteinExistence type="predicted"/>
<sequence>MRDPMRARALSRTVVATGLALATATTIAATTSASAEDASGRGGVRYYDRPVAPLLPQRGLEPVRPVGPADYTFLSAPDFMNADVADVSGLPTWHRGLPNSWNSSYAQMVDTVLDTFQAEGPDDVFVAGDLVEGHWGEDADRTGIFGPARTNAQRKAALKRTASFYFSQWRQRFEARGLPVLAALGDHDIGDNPWAGGRHAADNRFKLHQVQTFKRAFFEKVMAAARLGNRPPGPAHGTAFATYVAPEVLLVTVDVFRSTRRDVVTELDPQQLRWLGRVLAAANRRGTDWIIVQGHTPVITPVRTYGSSAMSYTGGTRSAFWKVMVKNRVDLYLNGEVHDISVRRADGITQVSHGGTLQMATPNGRGATNYALGQIYGDRLWLRDNRFAPRMVDTSAELWQVGRTHRPVVRKEIWDEPPAQGHLVLTSDNQLLYSDGAFIPYAG</sequence>
<feature type="chain" id="PRO_5045745168" description="Calcineurin-like phosphoesterase domain-containing protein" evidence="1">
    <location>
        <begin position="29"/>
        <end position="443"/>
    </location>
</feature>
<dbReference type="SUPFAM" id="SSF56300">
    <property type="entry name" value="Metallo-dependent phosphatases"/>
    <property type="match status" value="1"/>
</dbReference>
<feature type="signal peptide" evidence="1">
    <location>
        <begin position="1"/>
        <end position="28"/>
    </location>
</feature>
<protein>
    <recommendedName>
        <fullName evidence="2">Calcineurin-like phosphoesterase domain-containing protein</fullName>
    </recommendedName>
</protein>
<comment type="caution">
    <text evidence="3">The sequence shown here is derived from an EMBL/GenBank/DDBJ whole genome shotgun (WGS) entry which is preliminary data.</text>
</comment>
<keyword evidence="4" id="KW-1185">Reference proteome</keyword>
<accession>A0ABN1U830</accession>
<feature type="domain" description="Calcineurin-like phosphoesterase" evidence="2">
    <location>
        <begin position="109"/>
        <end position="338"/>
    </location>
</feature>
<evidence type="ECO:0000259" key="2">
    <source>
        <dbReference type="Pfam" id="PF00149"/>
    </source>
</evidence>
<evidence type="ECO:0000313" key="4">
    <source>
        <dbReference type="Proteomes" id="UP001499979"/>
    </source>
</evidence>
<dbReference type="Pfam" id="PF00149">
    <property type="entry name" value="Metallophos"/>
    <property type="match status" value="1"/>
</dbReference>